<dbReference type="InterPro" id="IPR055302">
    <property type="entry name" value="F-box_dom-containing"/>
</dbReference>
<reference evidence="4" key="4">
    <citation type="submission" date="2019-03" db="UniProtKB">
        <authorList>
            <consortium name="EnsemblPlants"/>
        </authorList>
    </citation>
    <scope>IDENTIFICATION</scope>
</reference>
<evidence type="ECO:0000313" key="4">
    <source>
        <dbReference type="EnsemblPlants" id="AET5Gv20196500.5"/>
    </source>
</evidence>
<feature type="compositionally biased region" description="Pro residues" evidence="1">
    <location>
        <begin position="33"/>
        <end position="47"/>
    </location>
</feature>
<dbReference type="InterPro" id="IPR053781">
    <property type="entry name" value="F-box_AtFBL13-like"/>
</dbReference>
<dbReference type="SUPFAM" id="SSF81383">
    <property type="entry name" value="F-box domain"/>
    <property type="match status" value="1"/>
</dbReference>
<dbReference type="SUPFAM" id="SSF52047">
    <property type="entry name" value="RNI-like"/>
    <property type="match status" value="1"/>
</dbReference>
<evidence type="ECO:0000259" key="2">
    <source>
        <dbReference type="Pfam" id="PF08387"/>
    </source>
</evidence>
<organism evidence="4 5">
    <name type="scientific">Aegilops tauschii subsp. strangulata</name>
    <name type="common">Goatgrass</name>
    <dbReference type="NCBI Taxonomy" id="200361"/>
    <lineage>
        <taxon>Eukaryota</taxon>
        <taxon>Viridiplantae</taxon>
        <taxon>Streptophyta</taxon>
        <taxon>Embryophyta</taxon>
        <taxon>Tracheophyta</taxon>
        <taxon>Spermatophyta</taxon>
        <taxon>Magnoliopsida</taxon>
        <taxon>Liliopsida</taxon>
        <taxon>Poales</taxon>
        <taxon>Poaceae</taxon>
        <taxon>BOP clade</taxon>
        <taxon>Pooideae</taxon>
        <taxon>Triticodae</taxon>
        <taxon>Triticeae</taxon>
        <taxon>Triticinae</taxon>
        <taxon>Aegilops</taxon>
    </lineage>
</organism>
<sequence length="494" mass="55357">MEARGPIPKRTKFTAPKIQEVLPSREALEAPGHGPPPSAHNQQPPPGAGEDEGSADRISNLPDTILGEIVSRLPTNQGARTQILAPRWRHIWSSAPLTIDCEGLPADNEVLAGIVSRTVSTHPPPCHRFCVPSCFLGDRASTVDKWLRTPALDNLQELEFWFKPYYRPQPLQHPPPSSMFRFSATLCVATIGNCNLPDSTVQGLHFPLLKQLGLELVSISECSLHSLIASCPAVECLLISHGFGFCCLRINSLTLRSFAVKNYRKGNDQLKELVVENAPCLQSLLHLDFDYGLHISVVSAPKLETLGCLSDGFYISKPDDLSRFVFGSTVIQGLRVDRLTTVVHAVKNLAVNMKILSLDTIIELMRCFPCLEKIYIESESKKEKNVRGRKHRNLTKCPNIRLKTIVFECYEGIKSDIEFASFFVLNATVLELMKLQIRARDYNEQFLAEQRRKLQLVNKASRGARFHFTTDKCARGVWDVHHVRDLDLTDPFVC</sequence>
<dbReference type="CDD" id="cd22160">
    <property type="entry name" value="F-box_AtFBL13-like"/>
    <property type="match status" value="1"/>
</dbReference>
<dbReference type="GeneID" id="109783771"/>
<dbReference type="InterPro" id="IPR055411">
    <property type="entry name" value="LRR_FXL15/At3g58940/PEG3-like"/>
</dbReference>
<dbReference type="Pfam" id="PF24758">
    <property type="entry name" value="LRR_At5g56370"/>
    <property type="match status" value="1"/>
</dbReference>
<dbReference type="Pfam" id="PF08387">
    <property type="entry name" value="FBD"/>
    <property type="match status" value="1"/>
</dbReference>
<dbReference type="PANTHER" id="PTHR32141:SF47">
    <property type="entry name" value="F-BOX DOMAIN-CONTAINING PROTEIN"/>
    <property type="match status" value="1"/>
</dbReference>
<feature type="domain" description="F-box/LRR-repeat protein 15/At3g58940/PEG3-like LRR" evidence="3">
    <location>
        <begin position="143"/>
        <end position="376"/>
    </location>
</feature>
<feature type="domain" description="FBD" evidence="2">
    <location>
        <begin position="394"/>
        <end position="434"/>
    </location>
</feature>
<name>A0A453JUK4_AEGTS</name>
<reference evidence="5" key="2">
    <citation type="journal article" date="2017" name="Nat. Plants">
        <title>The Aegilops tauschii genome reveals multiple impacts of transposons.</title>
        <authorList>
            <person name="Zhao G."/>
            <person name="Zou C."/>
            <person name="Li K."/>
            <person name="Wang K."/>
            <person name="Li T."/>
            <person name="Gao L."/>
            <person name="Zhang X."/>
            <person name="Wang H."/>
            <person name="Yang Z."/>
            <person name="Liu X."/>
            <person name="Jiang W."/>
            <person name="Mao L."/>
            <person name="Kong X."/>
            <person name="Jiao Y."/>
            <person name="Jia J."/>
        </authorList>
    </citation>
    <scope>NUCLEOTIDE SEQUENCE [LARGE SCALE GENOMIC DNA]</scope>
    <source>
        <strain evidence="5">cv. AL8/78</strain>
    </source>
</reference>
<dbReference type="AlphaFoldDB" id="A0A453JUK4"/>
<dbReference type="OMA" id="AVNMKIL"/>
<keyword evidence="5" id="KW-1185">Reference proteome</keyword>
<dbReference type="KEGG" id="ats:109783771"/>
<evidence type="ECO:0000313" key="5">
    <source>
        <dbReference type="Proteomes" id="UP000015105"/>
    </source>
</evidence>
<feature type="region of interest" description="Disordered" evidence="1">
    <location>
        <begin position="1"/>
        <end position="59"/>
    </location>
</feature>
<evidence type="ECO:0000259" key="3">
    <source>
        <dbReference type="Pfam" id="PF24758"/>
    </source>
</evidence>
<reference evidence="4" key="3">
    <citation type="journal article" date="2017" name="Nature">
        <title>Genome sequence of the progenitor of the wheat D genome Aegilops tauschii.</title>
        <authorList>
            <person name="Luo M.C."/>
            <person name="Gu Y.Q."/>
            <person name="Puiu D."/>
            <person name="Wang H."/>
            <person name="Twardziok S.O."/>
            <person name="Deal K.R."/>
            <person name="Huo N."/>
            <person name="Zhu T."/>
            <person name="Wang L."/>
            <person name="Wang Y."/>
            <person name="McGuire P.E."/>
            <person name="Liu S."/>
            <person name="Long H."/>
            <person name="Ramasamy R.K."/>
            <person name="Rodriguez J.C."/>
            <person name="Van S.L."/>
            <person name="Yuan L."/>
            <person name="Wang Z."/>
            <person name="Xia Z."/>
            <person name="Xiao L."/>
            <person name="Anderson O.D."/>
            <person name="Ouyang S."/>
            <person name="Liang Y."/>
            <person name="Zimin A.V."/>
            <person name="Pertea G."/>
            <person name="Qi P."/>
            <person name="Bennetzen J.L."/>
            <person name="Dai X."/>
            <person name="Dawson M.W."/>
            <person name="Muller H.G."/>
            <person name="Kugler K."/>
            <person name="Rivarola-Duarte L."/>
            <person name="Spannagl M."/>
            <person name="Mayer K.F.X."/>
            <person name="Lu F.H."/>
            <person name="Bevan M.W."/>
            <person name="Leroy P."/>
            <person name="Li P."/>
            <person name="You F.M."/>
            <person name="Sun Q."/>
            <person name="Liu Z."/>
            <person name="Lyons E."/>
            <person name="Wicker T."/>
            <person name="Salzberg S.L."/>
            <person name="Devos K.M."/>
            <person name="Dvorak J."/>
        </authorList>
    </citation>
    <scope>NUCLEOTIDE SEQUENCE [LARGE SCALE GENOMIC DNA]</scope>
    <source>
        <strain evidence="4">cv. AL8/78</strain>
    </source>
</reference>
<dbReference type="STRING" id="200361.A0A453JUK4"/>
<dbReference type="InterPro" id="IPR036047">
    <property type="entry name" value="F-box-like_dom_sf"/>
</dbReference>
<reference evidence="5" key="1">
    <citation type="journal article" date="2014" name="Science">
        <title>Ancient hybridizations among the ancestral genomes of bread wheat.</title>
        <authorList>
            <consortium name="International Wheat Genome Sequencing Consortium,"/>
            <person name="Marcussen T."/>
            <person name="Sandve S.R."/>
            <person name="Heier L."/>
            <person name="Spannagl M."/>
            <person name="Pfeifer M."/>
            <person name="Jakobsen K.S."/>
            <person name="Wulff B.B."/>
            <person name="Steuernagel B."/>
            <person name="Mayer K.F."/>
            <person name="Olsen O.A."/>
        </authorList>
    </citation>
    <scope>NUCLEOTIDE SEQUENCE [LARGE SCALE GENOMIC DNA]</scope>
    <source>
        <strain evidence="5">cv. AL8/78</strain>
    </source>
</reference>
<accession>A0A453JUK4</accession>
<reference evidence="4" key="5">
    <citation type="journal article" date="2021" name="G3 (Bethesda)">
        <title>Aegilops tauschii genome assembly Aet v5.0 features greater sequence contiguity and improved annotation.</title>
        <authorList>
            <person name="Wang L."/>
            <person name="Zhu T."/>
            <person name="Rodriguez J.C."/>
            <person name="Deal K.R."/>
            <person name="Dubcovsky J."/>
            <person name="McGuire P.E."/>
            <person name="Lux T."/>
            <person name="Spannagl M."/>
            <person name="Mayer K.F.X."/>
            <person name="Baldrich P."/>
            <person name="Meyers B.C."/>
            <person name="Huo N."/>
            <person name="Gu Y.Q."/>
            <person name="Zhou H."/>
            <person name="Devos K.M."/>
            <person name="Bennetzen J.L."/>
            <person name="Unver T."/>
            <person name="Budak H."/>
            <person name="Gulick P.J."/>
            <person name="Galiba G."/>
            <person name="Kalapos B."/>
            <person name="Nelson D.R."/>
            <person name="Li P."/>
            <person name="You F.M."/>
            <person name="Luo M.C."/>
            <person name="Dvorak J."/>
        </authorList>
    </citation>
    <scope>NUCLEOTIDE SEQUENCE [LARGE SCALE GENOMIC DNA]</scope>
    <source>
        <strain evidence="4">cv. AL8/78</strain>
    </source>
</reference>
<proteinExistence type="predicted"/>
<dbReference type="Gramene" id="AET5Gv20196500.5">
    <property type="protein sequence ID" value="AET5Gv20196500.5"/>
    <property type="gene ID" value="AET5Gv20196500"/>
</dbReference>
<dbReference type="EnsemblPlants" id="AET5Gv20196500.5">
    <property type="protein sequence ID" value="AET5Gv20196500.5"/>
    <property type="gene ID" value="AET5Gv20196500"/>
</dbReference>
<evidence type="ECO:0000256" key="1">
    <source>
        <dbReference type="SAM" id="MobiDB-lite"/>
    </source>
</evidence>
<dbReference type="RefSeq" id="XP_020197958.1">
    <property type="nucleotide sequence ID" value="XM_020342369.4"/>
</dbReference>
<dbReference type="OrthoDB" id="1939276at2759"/>
<protein>
    <submittedName>
        <fullName evidence="4">Uncharacterized protein</fullName>
    </submittedName>
</protein>
<dbReference type="InterPro" id="IPR006566">
    <property type="entry name" value="FBD"/>
</dbReference>
<dbReference type="PANTHER" id="PTHR32141">
    <property type="match status" value="1"/>
</dbReference>
<dbReference type="Proteomes" id="UP000015105">
    <property type="component" value="Chromosome 5D"/>
</dbReference>